<dbReference type="STRING" id="1302690.BUE76_19810"/>
<dbReference type="RefSeq" id="WP_073044595.1">
    <property type="nucleotide sequence ID" value="NZ_FQUO01000011.1"/>
</dbReference>
<dbReference type="EMBL" id="FQUO01000011">
    <property type="protein sequence ID" value="SHF70202.1"/>
    <property type="molecule type" value="Genomic_DNA"/>
</dbReference>
<name>A0A1M5DTS5_9BACT</name>
<protein>
    <submittedName>
        <fullName evidence="1">Uncharacterized protein</fullName>
    </submittedName>
</protein>
<keyword evidence="2" id="KW-1185">Reference proteome</keyword>
<proteinExistence type="predicted"/>
<sequence length="84" mass="9504">MSTYFSKIIKAGARQREFNFRQLAAGAEMRYHVDVNDDKGNRLIFKLVKESDGSWKTAEPAGLPDWIYGVETDLGRSIDEHLAA</sequence>
<dbReference type="OrthoDB" id="673593at2"/>
<evidence type="ECO:0000313" key="1">
    <source>
        <dbReference type="EMBL" id="SHF70202.1"/>
    </source>
</evidence>
<reference evidence="1 2" key="1">
    <citation type="submission" date="2016-11" db="EMBL/GenBank/DDBJ databases">
        <authorList>
            <person name="Jaros S."/>
            <person name="Januszkiewicz K."/>
            <person name="Wedrychowicz H."/>
        </authorList>
    </citation>
    <scope>NUCLEOTIDE SEQUENCE [LARGE SCALE GENOMIC DNA]</scope>
    <source>
        <strain evidence="1 2">DSM 26897</strain>
    </source>
</reference>
<evidence type="ECO:0000313" key="2">
    <source>
        <dbReference type="Proteomes" id="UP000184368"/>
    </source>
</evidence>
<dbReference type="Proteomes" id="UP000184368">
    <property type="component" value="Unassembled WGS sequence"/>
</dbReference>
<accession>A0A1M5DTS5</accession>
<dbReference type="AlphaFoldDB" id="A0A1M5DTS5"/>
<gene>
    <name evidence="1" type="ORF">SAMN05444008_11177</name>
</gene>
<organism evidence="1 2">
    <name type="scientific">Cnuella takakiae</name>
    <dbReference type="NCBI Taxonomy" id="1302690"/>
    <lineage>
        <taxon>Bacteria</taxon>
        <taxon>Pseudomonadati</taxon>
        <taxon>Bacteroidota</taxon>
        <taxon>Chitinophagia</taxon>
        <taxon>Chitinophagales</taxon>
        <taxon>Chitinophagaceae</taxon>
        <taxon>Cnuella</taxon>
    </lineage>
</organism>